<dbReference type="AlphaFoldDB" id="A0A0G1KC20"/>
<gene>
    <name evidence="2" type="ORF">UW36_C0007G0035</name>
</gene>
<feature type="chain" id="PRO_5002538099" evidence="1">
    <location>
        <begin position="23"/>
        <end position="354"/>
    </location>
</feature>
<evidence type="ECO:0000313" key="3">
    <source>
        <dbReference type="Proteomes" id="UP000034128"/>
    </source>
</evidence>
<feature type="signal peptide" evidence="1">
    <location>
        <begin position="1"/>
        <end position="22"/>
    </location>
</feature>
<dbReference type="EMBL" id="LCIA01000007">
    <property type="protein sequence ID" value="KKT45354.1"/>
    <property type="molecule type" value="Genomic_DNA"/>
</dbReference>
<evidence type="ECO:0000256" key="1">
    <source>
        <dbReference type="SAM" id="SignalP"/>
    </source>
</evidence>
<name>A0A0G1KC20_UNCKA</name>
<protein>
    <submittedName>
        <fullName evidence="2">Uncharacterized protein</fullName>
    </submittedName>
</protein>
<accession>A0A0G1KC20</accession>
<organism evidence="2 3">
    <name type="scientific">candidate division WWE3 bacterium GW2011_GWA2_44_16</name>
    <dbReference type="NCBI Taxonomy" id="1619110"/>
    <lineage>
        <taxon>Bacteria</taxon>
        <taxon>Katanobacteria</taxon>
    </lineage>
</organism>
<dbReference type="Proteomes" id="UP000034128">
    <property type="component" value="Unassembled WGS sequence"/>
</dbReference>
<evidence type="ECO:0000313" key="2">
    <source>
        <dbReference type="EMBL" id="KKT45354.1"/>
    </source>
</evidence>
<proteinExistence type="predicted"/>
<keyword evidence="1" id="KW-0732">Signal</keyword>
<sequence length="354" mass="38293">MSKSVFVVLALFLALVAGIAIPAACGPVAGAQASAAPAASAGVMSASLADPEPQPWGDAKVRVANDVTDGTQHAVWYDQSRGWLWYSWRLNDPNCFWTASEVVASSYSSEFDLVAAGGRVHVVFSHQFGGNWEIFHVQKPSRWQNWLLPVNVSRTTGESRLPALAARGGELFAVWQDSTPGYSTVYYAQYTVSALVAAASALAMGIDPAPVTEPVDLLGFWSNRPLPSGRGYRPDIETDDWSIFVSFEADWGISLTGSQGDSWQMPVLVSLEGAINPREPVLIGNPSGGAWIFWLQGEEEAAEVWQARAYFYDGHLQVSYPGPAPMPSPTPPLTPTPTPRPLPARSYFPLLIQQ</sequence>
<dbReference type="STRING" id="1619110.UW36_C0007G0035"/>
<comment type="caution">
    <text evidence="2">The sequence shown here is derived from an EMBL/GenBank/DDBJ whole genome shotgun (WGS) entry which is preliminary data.</text>
</comment>
<reference evidence="2 3" key="1">
    <citation type="journal article" date="2015" name="Nature">
        <title>rRNA introns, odd ribosomes, and small enigmatic genomes across a large radiation of phyla.</title>
        <authorList>
            <person name="Brown C.T."/>
            <person name="Hug L.A."/>
            <person name="Thomas B.C."/>
            <person name="Sharon I."/>
            <person name="Castelle C.J."/>
            <person name="Singh A."/>
            <person name="Wilkins M.J."/>
            <person name="Williams K.H."/>
            <person name="Banfield J.F."/>
        </authorList>
    </citation>
    <scope>NUCLEOTIDE SEQUENCE [LARGE SCALE GENOMIC DNA]</scope>
</reference>